<dbReference type="InterPro" id="IPR002937">
    <property type="entry name" value="Amino_oxidase"/>
</dbReference>
<dbReference type="Proteomes" id="UP000238196">
    <property type="component" value="Unassembled WGS sequence"/>
</dbReference>
<dbReference type="InterPro" id="IPR036188">
    <property type="entry name" value="FAD/NAD-bd_sf"/>
</dbReference>
<dbReference type="Gene3D" id="3.50.50.60">
    <property type="entry name" value="FAD/NAD(P)-binding domain"/>
    <property type="match status" value="1"/>
</dbReference>
<dbReference type="Pfam" id="PF01593">
    <property type="entry name" value="Amino_oxidase"/>
    <property type="match status" value="1"/>
</dbReference>
<gene>
    <name evidence="2" type="ORF">C4K68_17045</name>
</gene>
<dbReference type="PANTHER" id="PTHR16128:SF5">
    <property type="entry name" value="FAD_NAD(P)-BINDING OXIDOREDUCTASE FAMILY PROTEIN"/>
    <property type="match status" value="1"/>
</dbReference>
<organism evidence="2 3">
    <name type="scientific">Proteobacteria bacterium 228</name>
    <dbReference type="NCBI Taxonomy" id="2083153"/>
    <lineage>
        <taxon>Bacteria</taxon>
        <taxon>Pseudomonadati</taxon>
        <taxon>Pseudomonadota</taxon>
    </lineage>
</organism>
<dbReference type="Pfam" id="PF13450">
    <property type="entry name" value="NAD_binding_8"/>
    <property type="match status" value="1"/>
</dbReference>
<proteinExistence type="predicted"/>
<dbReference type="OrthoDB" id="5792777at2"/>
<evidence type="ECO:0000259" key="1">
    <source>
        <dbReference type="Pfam" id="PF01593"/>
    </source>
</evidence>
<dbReference type="AlphaFoldDB" id="A0A2S5KMS2"/>
<name>A0A2S5KMS2_9PROT</name>
<dbReference type="PANTHER" id="PTHR16128">
    <property type="entry name" value="FAD/NAD(P)-BINDING OXIDOREDUCTASE FAMILY PROTEIN"/>
    <property type="match status" value="1"/>
</dbReference>
<protein>
    <submittedName>
        <fullName evidence="2">FAD-dependent oxidoreductase</fullName>
    </submittedName>
</protein>
<dbReference type="PRINTS" id="PR00419">
    <property type="entry name" value="ADXRDTASE"/>
</dbReference>
<accession>A0A2S5KMS2</accession>
<evidence type="ECO:0000313" key="3">
    <source>
        <dbReference type="Proteomes" id="UP000238196"/>
    </source>
</evidence>
<dbReference type="EMBL" id="PRLP01000057">
    <property type="protein sequence ID" value="PPC76098.1"/>
    <property type="molecule type" value="Genomic_DNA"/>
</dbReference>
<dbReference type="Gene3D" id="3.90.660.10">
    <property type="match status" value="1"/>
</dbReference>
<dbReference type="GO" id="GO:0016491">
    <property type="term" value="F:oxidoreductase activity"/>
    <property type="evidence" value="ECO:0007669"/>
    <property type="project" value="InterPro"/>
</dbReference>
<sequence length="336" mass="36684">MKNNEFSAKRIAVIGAGMAGAVAARELHDAGHQVEVFDKSRGVGGRLSAKRYEGASGVDLGIPGFTAQGSDFIGWLRELESTGVAAAWEPRQAQWMPGEGVRLIGGQRQWVGLPNMHALIKEVLSPLTVHNKVRITDIESHRHHLTPVSEESSYGNFDFIVVALPAPQAEPLLHSSPALQEYSRRVKPSPCWALAVELATPSTQPFDWLDIQGHRVLGRLVRDSAKPGRQHPGEIWTLYANRRWSVDEVSASKEDVISAMGVAFARFMDIPEKDVKPLMAHRWLYAQHTPVGDAPSYFDYQRKLAVCGDWLAGEGMEGAWVSGMSCAASVIAACGA</sequence>
<dbReference type="SUPFAM" id="SSF51905">
    <property type="entry name" value="FAD/NAD(P)-binding domain"/>
    <property type="match status" value="1"/>
</dbReference>
<comment type="caution">
    <text evidence="2">The sequence shown here is derived from an EMBL/GenBank/DDBJ whole genome shotgun (WGS) entry which is preliminary data.</text>
</comment>
<reference evidence="2 3" key="1">
    <citation type="submission" date="2018-02" db="EMBL/GenBank/DDBJ databases">
        <title>novel marine gammaproteobacteria from coastal saline agro ecosystem.</title>
        <authorList>
            <person name="Krishnan R."/>
            <person name="Ramesh Kumar N."/>
        </authorList>
    </citation>
    <scope>NUCLEOTIDE SEQUENCE [LARGE SCALE GENOMIC DNA]</scope>
    <source>
        <strain evidence="2 3">228</strain>
    </source>
</reference>
<evidence type="ECO:0000313" key="2">
    <source>
        <dbReference type="EMBL" id="PPC76098.1"/>
    </source>
</evidence>
<feature type="domain" description="Amine oxidase" evidence="1">
    <location>
        <begin position="102"/>
        <end position="331"/>
    </location>
</feature>